<dbReference type="Gene3D" id="1.20.1300.10">
    <property type="entry name" value="Fumarate reductase/succinate dehydrogenase, transmembrane subunit"/>
    <property type="match status" value="1"/>
</dbReference>
<gene>
    <name evidence="2" type="ORF">NX778_22830</name>
</gene>
<accession>A0ABT2D3U9</accession>
<keyword evidence="1" id="KW-0812">Transmembrane</keyword>
<comment type="caution">
    <text evidence="2">The sequence shown here is derived from an EMBL/GenBank/DDBJ whole genome shotgun (WGS) entry which is preliminary data.</text>
</comment>
<feature type="transmembrane region" description="Helical" evidence="1">
    <location>
        <begin position="87"/>
        <end position="108"/>
    </location>
</feature>
<dbReference type="SUPFAM" id="SSF81343">
    <property type="entry name" value="Fumarate reductase respiratory complex transmembrane subunits"/>
    <property type="match status" value="1"/>
</dbReference>
<keyword evidence="1" id="KW-1133">Transmembrane helix</keyword>
<evidence type="ECO:0000313" key="2">
    <source>
        <dbReference type="EMBL" id="MCS0660912.1"/>
    </source>
</evidence>
<evidence type="ECO:0000256" key="1">
    <source>
        <dbReference type="SAM" id="Phobius"/>
    </source>
</evidence>
<feature type="transmembrane region" description="Helical" evidence="1">
    <location>
        <begin position="12"/>
        <end position="36"/>
    </location>
</feature>
<dbReference type="RefSeq" id="WP_258814107.1">
    <property type="nucleotide sequence ID" value="NZ_JANUGU010000011.1"/>
</dbReference>
<protein>
    <submittedName>
        <fullName evidence="2">Succinate dehydrogenase</fullName>
    </submittedName>
</protein>
<keyword evidence="1" id="KW-0472">Membrane</keyword>
<organism evidence="2 3">
    <name type="scientific">Massilia terrae</name>
    <dbReference type="NCBI Taxonomy" id="1811224"/>
    <lineage>
        <taxon>Bacteria</taxon>
        <taxon>Pseudomonadati</taxon>
        <taxon>Pseudomonadota</taxon>
        <taxon>Betaproteobacteria</taxon>
        <taxon>Burkholderiales</taxon>
        <taxon>Oxalobacteraceae</taxon>
        <taxon>Telluria group</taxon>
        <taxon>Massilia</taxon>
    </lineage>
</organism>
<dbReference type="EMBL" id="JANUGU010000011">
    <property type="protein sequence ID" value="MCS0660912.1"/>
    <property type="molecule type" value="Genomic_DNA"/>
</dbReference>
<sequence length="113" mass="12283">MSDIVTEVRLWYWSRISAMALSFFVLVHLAIIVYAVHGGLTGTQILGRTHGNLAFGVFYGLFVLACAVHVPYGLARILRESVMGERAAGLVSMLFALLLLVMGLRAVYGVVLA</sequence>
<proteinExistence type="predicted"/>
<dbReference type="Proteomes" id="UP001204621">
    <property type="component" value="Unassembled WGS sequence"/>
</dbReference>
<reference evidence="2 3" key="1">
    <citation type="submission" date="2022-08" db="EMBL/GenBank/DDBJ databases">
        <title>Reclassification of Massilia species as members of the genera Telluria, Duganella, Pseudoduganella, Mokoshia gen. nov. and Zemynaea gen. nov. using orthogonal and non-orthogonal genome-based approaches.</title>
        <authorList>
            <person name="Bowman J.P."/>
        </authorList>
    </citation>
    <scope>NUCLEOTIDE SEQUENCE [LARGE SCALE GENOMIC DNA]</scope>
    <source>
        <strain evidence="2 3">JCM 31606</strain>
    </source>
</reference>
<keyword evidence="3" id="KW-1185">Reference proteome</keyword>
<name>A0ABT2D3U9_9BURK</name>
<feature type="transmembrane region" description="Helical" evidence="1">
    <location>
        <begin position="56"/>
        <end position="75"/>
    </location>
</feature>
<evidence type="ECO:0000313" key="3">
    <source>
        <dbReference type="Proteomes" id="UP001204621"/>
    </source>
</evidence>
<dbReference type="InterPro" id="IPR034804">
    <property type="entry name" value="SQR/QFR_C/D"/>
</dbReference>